<organism evidence="1 2">
    <name type="scientific">Plakobranchus ocellatus</name>
    <dbReference type="NCBI Taxonomy" id="259542"/>
    <lineage>
        <taxon>Eukaryota</taxon>
        <taxon>Metazoa</taxon>
        <taxon>Spiralia</taxon>
        <taxon>Lophotrochozoa</taxon>
        <taxon>Mollusca</taxon>
        <taxon>Gastropoda</taxon>
        <taxon>Heterobranchia</taxon>
        <taxon>Euthyneura</taxon>
        <taxon>Panpulmonata</taxon>
        <taxon>Sacoglossa</taxon>
        <taxon>Placobranchoidea</taxon>
        <taxon>Plakobranchidae</taxon>
        <taxon>Plakobranchus</taxon>
    </lineage>
</organism>
<proteinExistence type="predicted"/>
<dbReference type="EMBL" id="BLXT01007619">
    <property type="protein sequence ID" value="GFO40549.1"/>
    <property type="molecule type" value="Genomic_DNA"/>
</dbReference>
<sequence>MLRPLCRSSIHPGVNISNAPSKAAVVEYRVLDRTNIVTSSTETGSKLSVPGENLASYDAALNPTFAFSNCCADQLQREDDFVTMGPLAHLIDNLRSLKLHMPKSSAEPQNRISVSKGLFKYNLTPFLGTF</sequence>
<protein>
    <submittedName>
        <fullName evidence="1">Uncharacterized protein</fullName>
    </submittedName>
</protein>
<gene>
    <name evidence="1" type="ORF">PoB_006705400</name>
</gene>
<reference evidence="1 2" key="1">
    <citation type="journal article" date="2021" name="Elife">
        <title>Chloroplast acquisition without the gene transfer in kleptoplastic sea slugs, Plakobranchus ocellatus.</title>
        <authorList>
            <person name="Maeda T."/>
            <person name="Takahashi S."/>
            <person name="Yoshida T."/>
            <person name="Shimamura S."/>
            <person name="Takaki Y."/>
            <person name="Nagai Y."/>
            <person name="Toyoda A."/>
            <person name="Suzuki Y."/>
            <person name="Arimoto A."/>
            <person name="Ishii H."/>
            <person name="Satoh N."/>
            <person name="Nishiyama T."/>
            <person name="Hasebe M."/>
            <person name="Maruyama T."/>
            <person name="Minagawa J."/>
            <person name="Obokata J."/>
            <person name="Shigenobu S."/>
        </authorList>
    </citation>
    <scope>NUCLEOTIDE SEQUENCE [LARGE SCALE GENOMIC DNA]</scope>
</reference>
<comment type="caution">
    <text evidence="1">The sequence shown here is derived from an EMBL/GenBank/DDBJ whole genome shotgun (WGS) entry which is preliminary data.</text>
</comment>
<evidence type="ECO:0000313" key="1">
    <source>
        <dbReference type="EMBL" id="GFO40549.1"/>
    </source>
</evidence>
<name>A0AAV4D8N2_9GAST</name>
<accession>A0AAV4D8N2</accession>
<evidence type="ECO:0000313" key="2">
    <source>
        <dbReference type="Proteomes" id="UP000735302"/>
    </source>
</evidence>
<dbReference type="AlphaFoldDB" id="A0AAV4D8N2"/>
<keyword evidence="2" id="KW-1185">Reference proteome</keyword>
<dbReference type="Proteomes" id="UP000735302">
    <property type="component" value="Unassembled WGS sequence"/>
</dbReference>